<organism evidence="2 3">
    <name type="scientific">Xaviernesmea oryzae</name>
    <dbReference type="NCBI Taxonomy" id="464029"/>
    <lineage>
        <taxon>Bacteria</taxon>
        <taxon>Pseudomonadati</taxon>
        <taxon>Pseudomonadota</taxon>
        <taxon>Alphaproteobacteria</taxon>
        <taxon>Hyphomicrobiales</taxon>
        <taxon>Rhizobiaceae</taxon>
        <taxon>Rhizobium/Agrobacterium group</taxon>
        <taxon>Xaviernesmea</taxon>
    </lineage>
</organism>
<protein>
    <submittedName>
        <fullName evidence="2">Uncharacterized protein</fullName>
    </submittedName>
</protein>
<dbReference type="AlphaFoldDB" id="A0A1Q9AT35"/>
<evidence type="ECO:0000256" key="1">
    <source>
        <dbReference type="SAM" id="SignalP"/>
    </source>
</evidence>
<name>A0A1Q9AT35_9HYPH</name>
<keyword evidence="3" id="KW-1185">Reference proteome</keyword>
<dbReference type="EMBL" id="MKIP01000057">
    <property type="protein sequence ID" value="OLP58521.1"/>
    <property type="molecule type" value="Genomic_DNA"/>
</dbReference>
<reference evidence="2 3" key="1">
    <citation type="submission" date="2016-09" db="EMBL/GenBank/DDBJ databases">
        <title>Rhizobium sp. nov., a novel species isolated from the rice rhizosphere.</title>
        <authorList>
            <person name="Zhao J."/>
            <person name="Zhang X."/>
        </authorList>
    </citation>
    <scope>NUCLEOTIDE SEQUENCE [LARGE SCALE GENOMIC DNA]</scope>
    <source>
        <strain evidence="2 3">1.7048</strain>
    </source>
</reference>
<accession>A0A1Q9AT35</accession>
<gene>
    <name evidence="2" type="ORF">BJF93_16800</name>
</gene>
<dbReference type="RefSeq" id="WP_075628946.1">
    <property type="nucleotide sequence ID" value="NZ_FOAM01000003.1"/>
</dbReference>
<proteinExistence type="predicted"/>
<evidence type="ECO:0000313" key="3">
    <source>
        <dbReference type="Proteomes" id="UP000186364"/>
    </source>
</evidence>
<keyword evidence="1" id="KW-0732">Signal</keyword>
<comment type="caution">
    <text evidence="2">The sequence shown here is derived from an EMBL/GenBank/DDBJ whole genome shotgun (WGS) entry which is preliminary data.</text>
</comment>
<feature type="signal peptide" evidence="1">
    <location>
        <begin position="1"/>
        <end position="23"/>
    </location>
</feature>
<dbReference type="OrthoDB" id="9808546at2"/>
<sequence>MRIAPLLLSALLAGLGFSNGAQALAAGDPPSACFEAWVLSRIAADQDERIAQGKDDVRITGFGAIGRRGLRPHEPGQPFRELCEAQANLADGTRQPIWFEVETQAGGAVREAPKVDFCLRGHDPDHVYGDDCRSLR</sequence>
<dbReference type="Proteomes" id="UP000186364">
    <property type="component" value="Unassembled WGS sequence"/>
</dbReference>
<feature type="chain" id="PRO_5010254269" evidence="1">
    <location>
        <begin position="24"/>
        <end position="136"/>
    </location>
</feature>
<evidence type="ECO:0000313" key="2">
    <source>
        <dbReference type="EMBL" id="OLP58521.1"/>
    </source>
</evidence>